<dbReference type="AlphaFoldDB" id="A0A6N8HVM9"/>
<gene>
    <name evidence="1" type="ORF">CAFE_03170</name>
</gene>
<proteinExistence type="predicted"/>
<evidence type="ECO:0000313" key="2">
    <source>
        <dbReference type="Proteomes" id="UP000469440"/>
    </source>
</evidence>
<keyword evidence="2" id="KW-1185">Reference proteome</keyword>
<accession>A0A6N8HVM9</accession>
<dbReference type="RefSeq" id="WP_156989613.1">
    <property type="nucleotide sequence ID" value="NZ_VWXL01000011.1"/>
</dbReference>
<dbReference type="EMBL" id="VWXL01000011">
    <property type="protein sequence ID" value="MVB09655.1"/>
    <property type="molecule type" value="Genomic_DNA"/>
</dbReference>
<protein>
    <submittedName>
        <fullName evidence="1">Uncharacterized protein</fullName>
    </submittedName>
</protein>
<sequence length="62" mass="7513">MESKIVMEKERVMRNIIPRHYAGYREVKIEKTLFRVTSIFKEKCDLKKNLMDWALNKTVKKP</sequence>
<comment type="caution">
    <text evidence="1">The sequence shown here is derived from an EMBL/GenBank/DDBJ whole genome shotgun (WGS) entry which is preliminary data.</text>
</comment>
<organism evidence="1 2">
    <name type="scientific">Caproicibacter fermentans</name>
    <dbReference type="NCBI Taxonomy" id="2576756"/>
    <lineage>
        <taxon>Bacteria</taxon>
        <taxon>Bacillati</taxon>
        <taxon>Bacillota</taxon>
        <taxon>Clostridia</taxon>
        <taxon>Eubacteriales</taxon>
        <taxon>Acutalibacteraceae</taxon>
        <taxon>Caproicibacter</taxon>
    </lineage>
</organism>
<reference evidence="1 2" key="1">
    <citation type="submission" date="2019-09" db="EMBL/GenBank/DDBJ databases">
        <title>Genome sequence of Clostridium sp. EA1.</title>
        <authorList>
            <person name="Poehlein A."/>
            <person name="Bengelsdorf F.R."/>
            <person name="Daniel R."/>
        </authorList>
    </citation>
    <scope>NUCLEOTIDE SEQUENCE [LARGE SCALE GENOMIC DNA]</scope>
    <source>
        <strain evidence="1 2">EA1</strain>
    </source>
</reference>
<dbReference type="Proteomes" id="UP000469440">
    <property type="component" value="Unassembled WGS sequence"/>
</dbReference>
<name>A0A6N8HVM9_9FIRM</name>
<evidence type="ECO:0000313" key="1">
    <source>
        <dbReference type="EMBL" id="MVB09655.1"/>
    </source>
</evidence>